<dbReference type="EMBL" id="JADNRY010000137">
    <property type="protein sequence ID" value="KAF9063837.1"/>
    <property type="molecule type" value="Genomic_DNA"/>
</dbReference>
<proteinExistence type="predicted"/>
<feature type="region of interest" description="Disordered" evidence="1">
    <location>
        <begin position="453"/>
        <end position="509"/>
    </location>
</feature>
<comment type="caution">
    <text evidence="2">The sequence shown here is derived from an EMBL/GenBank/DDBJ whole genome shotgun (WGS) entry which is preliminary data.</text>
</comment>
<evidence type="ECO:0000313" key="3">
    <source>
        <dbReference type="Proteomes" id="UP000772434"/>
    </source>
</evidence>
<accession>A0A9P5PJN3</accession>
<feature type="compositionally biased region" description="Basic and acidic residues" evidence="1">
    <location>
        <begin position="496"/>
        <end position="505"/>
    </location>
</feature>
<feature type="region of interest" description="Disordered" evidence="1">
    <location>
        <begin position="831"/>
        <end position="885"/>
    </location>
</feature>
<evidence type="ECO:0000313" key="2">
    <source>
        <dbReference type="EMBL" id="KAF9063837.1"/>
    </source>
</evidence>
<feature type="compositionally biased region" description="Basic and acidic residues" evidence="1">
    <location>
        <begin position="453"/>
        <end position="464"/>
    </location>
</feature>
<name>A0A9P5PJN3_9AGAR</name>
<protein>
    <submittedName>
        <fullName evidence="2">Uncharacterized protein</fullName>
    </submittedName>
</protein>
<organism evidence="2 3">
    <name type="scientific">Rhodocollybia butyracea</name>
    <dbReference type="NCBI Taxonomy" id="206335"/>
    <lineage>
        <taxon>Eukaryota</taxon>
        <taxon>Fungi</taxon>
        <taxon>Dikarya</taxon>
        <taxon>Basidiomycota</taxon>
        <taxon>Agaricomycotina</taxon>
        <taxon>Agaricomycetes</taxon>
        <taxon>Agaricomycetidae</taxon>
        <taxon>Agaricales</taxon>
        <taxon>Marasmiineae</taxon>
        <taxon>Omphalotaceae</taxon>
        <taxon>Rhodocollybia</taxon>
    </lineage>
</organism>
<feature type="compositionally biased region" description="Polar residues" evidence="1">
    <location>
        <begin position="762"/>
        <end position="780"/>
    </location>
</feature>
<feature type="region of interest" description="Disordered" evidence="1">
    <location>
        <begin position="757"/>
        <end position="783"/>
    </location>
</feature>
<feature type="compositionally biased region" description="Basic and acidic residues" evidence="1">
    <location>
        <begin position="569"/>
        <end position="584"/>
    </location>
</feature>
<dbReference type="AlphaFoldDB" id="A0A9P5PJN3"/>
<gene>
    <name evidence="2" type="ORF">BDP27DRAFT_1334503</name>
</gene>
<reference evidence="2" key="1">
    <citation type="submission" date="2020-11" db="EMBL/GenBank/DDBJ databases">
        <authorList>
            <consortium name="DOE Joint Genome Institute"/>
            <person name="Ahrendt S."/>
            <person name="Riley R."/>
            <person name="Andreopoulos W."/>
            <person name="Labutti K."/>
            <person name="Pangilinan J."/>
            <person name="Ruiz-Duenas F.J."/>
            <person name="Barrasa J.M."/>
            <person name="Sanchez-Garcia M."/>
            <person name="Camarero S."/>
            <person name="Miyauchi S."/>
            <person name="Serrano A."/>
            <person name="Linde D."/>
            <person name="Babiker R."/>
            <person name="Drula E."/>
            <person name="Ayuso-Fernandez I."/>
            <person name="Pacheco R."/>
            <person name="Padilla G."/>
            <person name="Ferreira P."/>
            <person name="Barriuso J."/>
            <person name="Kellner H."/>
            <person name="Castanera R."/>
            <person name="Alfaro M."/>
            <person name="Ramirez L."/>
            <person name="Pisabarro A.G."/>
            <person name="Kuo A."/>
            <person name="Tritt A."/>
            <person name="Lipzen A."/>
            <person name="He G."/>
            <person name="Yan M."/>
            <person name="Ng V."/>
            <person name="Cullen D."/>
            <person name="Martin F."/>
            <person name="Rosso M.-N."/>
            <person name="Henrissat B."/>
            <person name="Hibbett D."/>
            <person name="Martinez A.T."/>
            <person name="Grigoriev I.V."/>
        </authorList>
    </citation>
    <scope>NUCLEOTIDE SEQUENCE</scope>
    <source>
        <strain evidence="2">AH 40177</strain>
    </source>
</reference>
<feature type="region of interest" description="Disordered" evidence="1">
    <location>
        <begin position="279"/>
        <end position="358"/>
    </location>
</feature>
<sequence length="885" mass="97366">MKFRPFKRIAKLFRRHRAFQHPPENSISTTSYATHSQSNYSHTEDELPAETLNQPTSPSRPNLVPEVLADIPLPLSAESVPQPTLQLAQVEIGSHVMLPYGSFDYLLRVEDFVAASHSSTILPGEIRIIAPNVFLTPGRRTLLLIGGENCGNEYVAQVIKSYAAGPSQGPESRFEESGIASEQSERGVMSVSDRVERSVFAAQVESDAIPRPRDVTRPFLTRELGPQSSIISHRRLPSIRQQNRKTAIIGTHNGLPAFHGVARVPSSDVTVMPLTNSPELQNAASDSEHAAQSSYPLLTPGSRNDASAIQRYGDGNPMSSSHPPGPTLAQDFTSATQAAHGGGQTSPPSHPPGLRHPSVPLQAHAQRERSQAAAMSPPIPEYIRTQLEVSAPQDIIDPTRRSPLQHALNGTLRGQASVRSPFVQQHIQEFEEAQSVPEPAGYVAHLVNKAKQDPHFVHSRERETVVQPESSSMDESQGTGFQPRSRPPSHNIPFSSDRDPRHDYEEPSFSQPRMLRRLHEDGSHHPAPVDPRSSGTVLYEIDGRHDPELLKHKKKVDELHQLLDWVEQRKHARPSDDHRNHHYDDDEPESAYGTAYSHPLLDQVPSGDTFGPIQPPVRASHAHASSQAMEEGSRYRSHNEERQSHQFDGGAVGFPFTSSPSSYGYGNEHAQPSYTDRYPARQTPDVYDLPNAETLARLGLGHPPPAPIGINNIHLPSVSPDSQVFPMFSSRIPAFDPEMTPIAPSFLPSQSGHTMAGIATDFDSNPLFNSQLPRATGSTTHPRDDASVFARQQASASSSGAAFRPWEPSEYQSEWGSAALPQSDLHGRPVWPNFLGEFQAPSSPPSPGESVERGRRSTKTGINEREEEPIYHIPEFIQGSSQDRM</sequence>
<feature type="compositionally biased region" description="Polar residues" evidence="1">
    <location>
        <begin position="656"/>
        <end position="674"/>
    </location>
</feature>
<feature type="compositionally biased region" description="Polar residues" evidence="1">
    <location>
        <begin position="23"/>
        <end position="41"/>
    </location>
</feature>
<dbReference type="OrthoDB" id="3078575at2759"/>
<feature type="region of interest" description="Disordered" evidence="1">
    <location>
        <begin position="20"/>
        <end position="63"/>
    </location>
</feature>
<feature type="compositionally biased region" description="Polar residues" evidence="1">
    <location>
        <begin position="51"/>
        <end position="60"/>
    </location>
</feature>
<feature type="region of interest" description="Disordered" evidence="1">
    <location>
        <begin position="569"/>
        <end position="682"/>
    </location>
</feature>
<feature type="compositionally biased region" description="Polar residues" evidence="1">
    <location>
        <begin position="467"/>
        <end position="482"/>
    </location>
</feature>
<feature type="compositionally biased region" description="Polar residues" evidence="1">
    <location>
        <begin position="279"/>
        <end position="307"/>
    </location>
</feature>
<keyword evidence="3" id="KW-1185">Reference proteome</keyword>
<dbReference type="Proteomes" id="UP000772434">
    <property type="component" value="Unassembled WGS sequence"/>
</dbReference>
<evidence type="ECO:0000256" key="1">
    <source>
        <dbReference type="SAM" id="MobiDB-lite"/>
    </source>
</evidence>
<feature type="region of interest" description="Disordered" evidence="1">
    <location>
        <begin position="166"/>
        <end position="188"/>
    </location>
</feature>
<feature type="compositionally biased region" description="Basic and acidic residues" evidence="1">
    <location>
        <begin position="631"/>
        <end position="645"/>
    </location>
</feature>